<keyword evidence="2" id="KW-1185">Reference proteome</keyword>
<organism evidence="1 2">
    <name type="scientific">Mannheimia granulomatis</name>
    <dbReference type="NCBI Taxonomy" id="85402"/>
    <lineage>
        <taxon>Bacteria</taxon>
        <taxon>Pseudomonadati</taxon>
        <taxon>Pseudomonadota</taxon>
        <taxon>Gammaproteobacteria</taxon>
        <taxon>Pasteurellales</taxon>
        <taxon>Pasteurellaceae</taxon>
        <taxon>Mannheimia</taxon>
    </lineage>
</organism>
<dbReference type="Proteomes" id="UP000054123">
    <property type="component" value="Unassembled WGS sequence"/>
</dbReference>
<name>A0A011N9Q8_9PAST</name>
<reference evidence="1 2" key="1">
    <citation type="journal article" date="2014" name="Genome Announc.">
        <title>Genome Sequence of a Presumptive Mannheimia haemolytica Strain with an A1/A6-Cross-Reactive Serotype from a White-Tailed Deer (Odocoileus virginianus).</title>
        <authorList>
            <person name="Lawrence P.K."/>
            <person name="Bey R.F."/>
            <person name="Wiener B."/>
            <person name="Kittichotirat W."/>
            <person name="Bumgarner R.E."/>
        </authorList>
    </citation>
    <scope>NUCLEOTIDE SEQUENCE [LARGE SCALE GENOMIC DNA]</scope>
    <source>
        <strain evidence="1 2">PKL10</strain>
    </source>
</reference>
<sequence length="56" mass="6969">MFKRKRLCKKIYKIDRLSLNAAYYKTKKFELLHIFAIWLFIGKEKFFMISSKRFDD</sequence>
<accession>A0A011N9Q8</accession>
<dbReference type="EMBL" id="JANJ01000009">
    <property type="protein sequence ID" value="EXI61337.1"/>
    <property type="molecule type" value="Genomic_DNA"/>
</dbReference>
<comment type="caution">
    <text evidence="1">The sequence shown here is derived from an EMBL/GenBank/DDBJ whole genome shotgun (WGS) entry which is preliminary data.</text>
</comment>
<dbReference type="AlphaFoldDB" id="A0A011N9Q8"/>
<evidence type="ECO:0000313" key="1">
    <source>
        <dbReference type="EMBL" id="EXI61337.1"/>
    </source>
</evidence>
<protein>
    <submittedName>
        <fullName evidence="1">Uncharacterized protein</fullName>
    </submittedName>
</protein>
<evidence type="ECO:0000313" key="2">
    <source>
        <dbReference type="Proteomes" id="UP000054123"/>
    </source>
</evidence>
<gene>
    <name evidence="1" type="ORF">AK33_11070</name>
</gene>
<dbReference type="PATRIC" id="fig|1450449.3.peg.2204"/>
<proteinExistence type="predicted"/>